<comment type="caution">
    <text evidence="1">The sequence shown here is derived from an EMBL/GenBank/DDBJ whole genome shotgun (WGS) entry which is preliminary data.</text>
</comment>
<accession>A0A7X4HB79</accession>
<name>A0A7X4HB79_9BURK</name>
<dbReference type="NCBIfam" id="TIGR03373">
    <property type="entry name" value="VI_minor_4"/>
    <property type="match status" value="1"/>
</dbReference>
<dbReference type="Proteomes" id="UP000450676">
    <property type="component" value="Unassembled WGS sequence"/>
</dbReference>
<protein>
    <submittedName>
        <fullName evidence="1">Type VI secretion system-associated protein TagF</fullName>
    </submittedName>
</protein>
<dbReference type="InterPro" id="IPR017748">
    <property type="entry name" value="TagF"/>
</dbReference>
<dbReference type="AlphaFoldDB" id="A0A7X4HB79"/>
<evidence type="ECO:0000313" key="2">
    <source>
        <dbReference type="Proteomes" id="UP000450676"/>
    </source>
</evidence>
<dbReference type="RefSeq" id="WP_161072022.1">
    <property type="nucleotide sequence ID" value="NZ_WWCU01000008.1"/>
</dbReference>
<reference evidence="1 2" key="1">
    <citation type="submission" date="2019-12" db="EMBL/GenBank/DDBJ databases">
        <title>Novel species isolated from a subtropical stream in China.</title>
        <authorList>
            <person name="Lu H."/>
        </authorList>
    </citation>
    <scope>NUCLEOTIDE SEQUENCE [LARGE SCALE GENOMIC DNA]</scope>
    <source>
        <strain evidence="1 2">FT127W</strain>
    </source>
</reference>
<dbReference type="Gene3D" id="3.40.1730.10">
    <property type="entry name" value="pa0076 domain"/>
    <property type="match status" value="1"/>
</dbReference>
<evidence type="ECO:0000313" key="1">
    <source>
        <dbReference type="EMBL" id="MYN07684.1"/>
    </source>
</evidence>
<gene>
    <name evidence="1" type="primary">tagF</name>
    <name evidence="1" type="ORF">GTP77_10040</name>
</gene>
<dbReference type="Pfam" id="PF09867">
    <property type="entry name" value="TagF_N"/>
    <property type="match status" value="1"/>
</dbReference>
<sequence>MNRAPQMVRVGYFGKIPARSDFIKAGDNHALAELLDGWLADTMTELTTEPRWKQHYDAVQPLHFAFVGTRSKRAIAGHLVASSDQSQRRFPFLAMSALEVDEPGDFLRHSPIALAPFWAALADGAAAAAMALHPAPHLYALSSSVLEVGPHDAGHAAALDDFIEHTSLGGLEAMLAQDGASYSARRMMLAVGLLLQPFGWTGSTRLDRSLALPLPRNSLHRPAAAALWLSLAEPFLRQADVELALLVCEQAGRPMLVLGFSGASPATLRGAIDPQFAQAQQITFDSTGWVDDMIASDRKVLRLSACLEQERLSLKSACALFHETFA</sequence>
<proteinExistence type="predicted"/>
<organism evidence="1 2">
    <name type="scientific">Pseudoduganella aquatica</name>
    <dbReference type="NCBI Taxonomy" id="2660641"/>
    <lineage>
        <taxon>Bacteria</taxon>
        <taxon>Pseudomonadati</taxon>
        <taxon>Pseudomonadota</taxon>
        <taxon>Betaproteobacteria</taxon>
        <taxon>Burkholderiales</taxon>
        <taxon>Oxalobacteraceae</taxon>
        <taxon>Telluria group</taxon>
        <taxon>Pseudoduganella</taxon>
    </lineage>
</organism>
<dbReference type="EMBL" id="WWCU01000008">
    <property type="protein sequence ID" value="MYN07684.1"/>
    <property type="molecule type" value="Genomic_DNA"/>
</dbReference>
<keyword evidence="2" id="KW-1185">Reference proteome</keyword>
<dbReference type="InterPro" id="IPR038225">
    <property type="entry name" value="TagF_sf"/>
</dbReference>